<dbReference type="GO" id="GO:1990811">
    <property type="term" value="C:MWP complex"/>
    <property type="evidence" value="ECO:0000318"/>
    <property type="project" value="GO_Central"/>
</dbReference>
<sequence length="564" mass="62760">MSGGYDFSHLFPANTLAFSPGTTFLAVAHQNRIIVRSTSTLQVVRTWECTLPSESTIFRSKEPCVASSATEATSEAFIIDTLQWSGDSTYLLVHSKEAKMAWVYGVAQEGEAAHVGGMGVEGLSKVEWGKGNREVLAWTEIDSRLYIYSLSSGETRLIQNVKPTADGYTYSPDSRYLAVTEKHLGKDYIGVYDILDGYNLLRHFPLLTVDVQGVSWSPCGKYIAAWDLPLSYSLHIHSAIGPHLTHLNPSSPAFSLAPNETPGLGLRTLAWAPGGRWIAVGGWDGKVRIVESDGWRCVCVITCGTRANKTAAVWREPNDWLRDTRGRGIVQFDRQPHPVTFPALRPDITKPYPRMGISQLTFDREATLLLIRLDSQPNVVHIYSFLPTPTSEQPTIAHIVSSIFSREIKKAKWSPVKSKLSVVTRGGGVYFWDRESGWIEEESGGSFECDREIDVATGGMMEGVGIPTRAEFSALDIHWSPDGRSLAIRDRYHFCLLYDEDTGNLDDDEQEGERSALMWNEQGEGLTDVLEEEGHISLSEGLPSREQFIWEKKRYATVKAAVYS</sequence>
<gene>
    <name evidence="1" type="ordered locus">CNC00480</name>
</gene>
<evidence type="ECO:0000313" key="2">
    <source>
        <dbReference type="Proteomes" id="UP000002149"/>
    </source>
</evidence>
<dbReference type="Gene3D" id="2.130.10.10">
    <property type="entry name" value="YVTN repeat-like/Quinoprotein amine dehydrogenase"/>
    <property type="match status" value="2"/>
</dbReference>
<dbReference type="SUPFAM" id="SSF82171">
    <property type="entry name" value="DPP6 N-terminal domain-like"/>
    <property type="match status" value="1"/>
</dbReference>
<name>Q5KL76_CRYD1</name>
<dbReference type="InterPro" id="IPR052778">
    <property type="entry name" value="Centrosome-WD_assoc"/>
</dbReference>
<dbReference type="InParanoid" id="Q5KL76"/>
<dbReference type="InterPro" id="IPR015943">
    <property type="entry name" value="WD40/YVTN_repeat-like_dom_sf"/>
</dbReference>
<reference evidence="1 2" key="1">
    <citation type="journal article" date="2005" name="Science">
        <title>The genome of the basidiomycetous yeast and human pathogen Cryptococcus neoformans.</title>
        <authorList>
            <person name="Loftus B.J."/>
            <person name="Fung E."/>
            <person name="Roncaglia P."/>
            <person name="Rowley D."/>
            <person name="Amedeo P."/>
            <person name="Bruno D."/>
            <person name="Vamathevan J."/>
            <person name="Miranda M."/>
            <person name="Anderson I.J."/>
            <person name="Fraser J.A."/>
            <person name="Allen J.E."/>
            <person name="Bosdet I.E."/>
            <person name="Brent M.R."/>
            <person name="Chiu R."/>
            <person name="Doering T.L."/>
            <person name="Donlin M.J."/>
            <person name="D'Souza C.A."/>
            <person name="Fox D.S."/>
            <person name="Grinberg V."/>
            <person name="Fu J."/>
            <person name="Fukushima M."/>
            <person name="Haas B.J."/>
            <person name="Huang J.C."/>
            <person name="Janbon G."/>
            <person name="Jones S.J."/>
            <person name="Koo H.L."/>
            <person name="Krzywinski M.I."/>
            <person name="Kwon-Chung J.K."/>
            <person name="Lengeler K.B."/>
            <person name="Maiti R."/>
            <person name="Marra M.A."/>
            <person name="Marra R.E."/>
            <person name="Mathewson C.A."/>
            <person name="Mitchell T.G."/>
            <person name="Pertea M."/>
            <person name="Riggs F.R."/>
            <person name="Salzberg S.L."/>
            <person name="Schein J.E."/>
            <person name="Shvartsbeyn A."/>
            <person name="Shin H."/>
            <person name="Shumway M."/>
            <person name="Specht C.A."/>
            <person name="Suh B.B."/>
            <person name="Tenney A."/>
            <person name="Utterback T.R."/>
            <person name="Wickes B.L."/>
            <person name="Wortman J.R."/>
            <person name="Wye N.H."/>
            <person name="Kronstad J.W."/>
            <person name="Lodge J.K."/>
            <person name="Heitman J."/>
            <person name="Davis R.W."/>
            <person name="Fraser C.M."/>
            <person name="Hyman R.W."/>
        </authorList>
    </citation>
    <scope>NUCLEOTIDE SEQUENCE [LARGE SCALE GENOMIC DNA]</scope>
    <source>
        <strain evidence="2">JEC21 / ATCC MYA-565</strain>
    </source>
</reference>
<dbReference type="PANTHER" id="PTHR16220">
    <property type="entry name" value="WD REPEAT PROTEIN 8-RELATED"/>
    <property type="match status" value="1"/>
</dbReference>
<dbReference type="OrthoDB" id="308690at2759"/>
<dbReference type="eggNOG" id="KOG4497">
    <property type="taxonomic scope" value="Eukaryota"/>
</dbReference>
<keyword evidence="2" id="KW-1185">Reference proteome</keyword>
<protein>
    <submittedName>
        <fullName evidence="1">Uncharacterized protein</fullName>
    </submittedName>
</protein>
<dbReference type="RefSeq" id="XP_569338.1">
    <property type="nucleotide sequence ID" value="XM_569338.1"/>
</dbReference>
<dbReference type="EMBL" id="AE017343">
    <property type="protein sequence ID" value="AAW42031.1"/>
    <property type="molecule type" value="Genomic_DNA"/>
</dbReference>
<accession>Q5KL76</accession>
<dbReference type="PaxDb" id="214684-Q5KL76"/>
<dbReference type="STRING" id="214684.Q5KL76"/>
<dbReference type="KEGG" id="cne:CNC00480"/>
<dbReference type="GO" id="GO:1990810">
    <property type="term" value="P:microtubule anchoring at mitotic spindle pole body"/>
    <property type="evidence" value="ECO:0000318"/>
    <property type="project" value="GO_Central"/>
</dbReference>
<dbReference type="VEuPathDB" id="FungiDB:CNC00480"/>
<accession>Q55V06</accession>
<organism evidence="1 2">
    <name type="scientific">Cryptococcus deneoformans (strain JEC21 / ATCC MYA-565)</name>
    <name type="common">Cryptococcus neoformans var. neoformans serotype D</name>
    <dbReference type="NCBI Taxonomy" id="214684"/>
    <lineage>
        <taxon>Eukaryota</taxon>
        <taxon>Fungi</taxon>
        <taxon>Dikarya</taxon>
        <taxon>Basidiomycota</taxon>
        <taxon>Agaricomycotina</taxon>
        <taxon>Tremellomycetes</taxon>
        <taxon>Tremellales</taxon>
        <taxon>Cryptococcaceae</taxon>
        <taxon>Cryptococcus</taxon>
        <taxon>Cryptococcus neoformans species complex</taxon>
    </lineage>
</organism>
<dbReference type="GeneID" id="3256719"/>
<evidence type="ECO:0000313" key="1">
    <source>
        <dbReference type="EMBL" id="AAW42031.1"/>
    </source>
</evidence>
<dbReference type="InterPro" id="IPR001680">
    <property type="entry name" value="WD40_rpt"/>
</dbReference>
<dbReference type="OMA" id="CWHLNGD"/>
<dbReference type="AlphaFoldDB" id="Q5KL76"/>
<dbReference type="PANTHER" id="PTHR16220:SF0">
    <property type="entry name" value="WD REPEAT-CONTAINING PROTEIN WRAP73"/>
    <property type="match status" value="1"/>
</dbReference>
<dbReference type="HOGENOM" id="CLU_024072_3_1_1"/>
<dbReference type="Pfam" id="PF00400">
    <property type="entry name" value="WD40"/>
    <property type="match status" value="1"/>
</dbReference>
<proteinExistence type="predicted"/>
<dbReference type="Proteomes" id="UP000002149">
    <property type="component" value="Chromosome 3"/>
</dbReference>
<dbReference type="GO" id="GO:0005815">
    <property type="term" value="C:microtubule organizing center"/>
    <property type="evidence" value="ECO:0000318"/>
    <property type="project" value="GO_Central"/>
</dbReference>